<dbReference type="GO" id="GO:0003723">
    <property type="term" value="F:RNA binding"/>
    <property type="evidence" value="ECO:0007669"/>
    <property type="project" value="InterPro"/>
</dbReference>
<comment type="caution">
    <text evidence="3">The sequence shown here is derived from an EMBL/GenBank/DDBJ whole genome shotgun (WGS) entry which is preliminary data.</text>
</comment>
<dbReference type="InterPro" id="IPR035967">
    <property type="entry name" value="SWAP/Surp_sf"/>
</dbReference>
<proteinExistence type="predicted"/>
<sequence length="716" mass="81089">MWRVSGWTGVEARPPASIVEIGIMLEQFRSKHEEIANLEQLIIEDLKTEETCPMRQLLQGHRLQSMANSIILKSKKLVETYEKIVSIKDVAAQISSSISVSSAFSLCLAELLEYHRKHPCAPLLDNEAVLKEDPVIAFTGEECFGRYLDLHDLHNQYINSSFGERVDYSAYLDVFSQPEKISPELKMSSQYTEYMEALLGYLIDFFQRTRPLHDLNGKLSKVEADLEEQYGDGKVKGLAIHGQENELIPSQHAVTDRVYVEELIDLEPENLTEALAALGLNTGGTQQKRAARLFLTKHARLDRKQLLMEAKVKKLCSLLDETIARTKQNRGKNEALALEELEGEQGHTESESGDGYKSALKRSTGWDGMPIPYWLDKVGLGQEYKCALCRGYPCPGKRAFERHISERLHQGRLKAGWNLGPLGTCSQSTGTEGNSSNEAPAGVAVPPPEIRIVLEEAAGIISKTRLEIERKITDTYSKVAGFEFLKSSDEYHPFYKIRLATYRARASDGAGAAKRDYVQVSEFKRAPPAPRKFTCGGVPEGITGRELDIIKLAAQFWALYGGTRFWKACSERKNKDPQFEFMMKPGDGRFDLFGRLVIEYLEVVSYSYSKRKLRKNLTADMETVLENCFNHLQWDRYSYEAMVEEERAMEEEERARERDRSRTSLISLVVQAHLCRMAHIAFDPPPKPDLKRPKIDESDLVPEDLFLAQNRQGCAK</sequence>
<dbReference type="InterPro" id="IPR031774">
    <property type="entry name" value="SF3A3_dom"/>
</dbReference>
<dbReference type="Pfam" id="PF13297">
    <property type="entry name" value="SDE2_2C"/>
    <property type="match status" value="1"/>
</dbReference>
<dbReference type="EMBL" id="CACVBM020001140">
    <property type="protein sequence ID" value="CAA7034050.1"/>
    <property type="molecule type" value="Genomic_DNA"/>
</dbReference>
<dbReference type="Gene3D" id="1.10.10.790">
    <property type="entry name" value="Surp module"/>
    <property type="match status" value="2"/>
</dbReference>
<evidence type="ECO:0000313" key="4">
    <source>
        <dbReference type="Proteomes" id="UP000467841"/>
    </source>
</evidence>
<dbReference type="OrthoDB" id="2160351at2759"/>
<dbReference type="GO" id="GO:0045292">
    <property type="term" value="P:mRNA cis splicing, via spliceosome"/>
    <property type="evidence" value="ECO:0007669"/>
    <property type="project" value="InterPro"/>
</dbReference>
<dbReference type="GO" id="GO:0000381">
    <property type="term" value="P:regulation of alternative mRNA splicing, via spliceosome"/>
    <property type="evidence" value="ECO:0007669"/>
    <property type="project" value="TreeGrafter"/>
</dbReference>
<gene>
    <name evidence="3" type="ORF">MERR_LOCUS21285</name>
</gene>
<dbReference type="GO" id="GO:0071013">
    <property type="term" value="C:catalytic step 2 spliceosome"/>
    <property type="evidence" value="ECO:0007669"/>
    <property type="project" value="TreeGrafter"/>
</dbReference>
<dbReference type="GO" id="GO:0071004">
    <property type="term" value="C:U2-type prespliceosome"/>
    <property type="evidence" value="ECO:0007669"/>
    <property type="project" value="TreeGrafter"/>
</dbReference>
<dbReference type="SMART" id="SM00648">
    <property type="entry name" value="SWAP"/>
    <property type="match status" value="2"/>
</dbReference>
<dbReference type="AlphaFoldDB" id="A0A6D2JAJ0"/>
<dbReference type="PROSITE" id="PS50128">
    <property type="entry name" value="SURP"/>
    <property type="match status" value="2"/>
</dbReference>
<dbReference type="PANTHER" id="PTHR15316:SF1">
    <property type="entry name" value="SPLICING FACTOR 3A SUBUNIT 1"/>
    <property type="match status" value="1"/>
</dbReference>
<dbReference type="GO" id="GO:0005686">
    <property type="term" value="C:U2 snRNP"/>
    <property type="evidence" value="ECO:0007669"/>
    <property type="project" value="TreeGrafter"/>
</dbReference>
<dbReference type="InterPro" id="IPR025086">
    <property type="entry name" value="SDE2/SF3A3_SAP"/>
</dbReference>
<reference evidence="3" key="1">
    <citation type="submission" date="2020-01" db="EMBL/GenBank/DDBJ databases">
        <authorList>
            <person name="Mishra B."/>
        </authorList>
    </citation>
    <scope>NUCLEOTIDE SEQUENCE [LARGE SCALE GENOMIC DNA]</scope>
</reference>
<protein>
    <recommendedName>
        <fullName evidence="2">SURP motif domain-containing protein</fullName>
    </recommendedName>
</protein>
<accession>A0A6D2JAJ0</accession>
<keyword evidence="4" id="KW-1185">Reference proteome</keyword>
<evidence type="ECO:0000259" key="2">
    <source>
        <dbReference type="PROSITE" id="PS50128"/>
    </source>
</evidence>
<evidence type="ECO:0000313" key="3">
    <source>
        <dbReference type="EMBL" id="CAA7034050.1"/>
    </source>
</evidence>
<organism evidence="3 4">
    <name type="scientific">Microthlaspi erraticum</name>
    <dbReference type="NCBI Taxonomy" id="1685480"/>
    <lineage>
        <taxon>Eukaryota</taxon>
        <taxon>Viridiplantae</taxon>
        <taxon>Streptophyta</taxon>
        <taxon>Embryophyta</taxon>
        <taxon>Tracheophyta</taxon>
        <taxon>Spermatophyta</taxon>
        <taxon>Magnoliopsida</taxon>
        <taxon>eudicotyledons</taxon>
        <taxon>Gunneridae</taxon>
        <taxon>Pentapetalae</taxon>
        <taxon>rosids</taxon>
        <taxon>malvids</taxon>
        <taxon>Brassicales</taxon>
        <taxon>Brassicaceae</taxon>
        <taxon>Coluteocarpeae</taxon>
        <taxon>Microthlaspi</taxon>
    </lineage>
</organism>
<dbReference type="PANTHER" id="PTHR15316">
    <property type="entry name" value="SPLICEOSOME ASSOCIATED PROTEIN 114/SWAP SPLICING FACTOR-RELATED"/>
    <property type="match status" value="1"/>
</dbReference>
<feature type="domain" description="SURP motif" evidence="2">
    <location>
        <begin position="549"/>
        <end position="593"/>
    </location>
</feature>
<evidence type="ECO:0000256" key="1">
    <source>
        <dbReference type="ARBA" id="ARBA00022664"/>
    </source>
</evidence>
<dbReference type="InterPro" id="IPR024598">
    <property type="entry name" value="SF3a60/Prp9_C"/>
</dbReference>
<dbReference type="Proteomes" id="UP000467841">
    <property type="component" value="Unassembled WGS sequence"/>
</dbReference>
<dbReference type="Pfam" id="PF11931">
    <property type="entry name" value="SF3a60_Prp9_C"/>
    <property type="match status" value="1"/>
</dbReference>
<dbReference type="InterPro" id="IPR000061">
    <property type="entry name" value="Surp"/>
</dbReference>
<keyword evidence="1" id="KW-0507">mRNA processing</keyword>
<dbReference type="Pfam" id="PF16837">
    <property type="entry name" value="SF3A3"/>
    <property type="match status" value="1"/>
</dbReference>
<dbReference type="SUPFAM" id="SSF109905">
    <property type="entry name" value="Surp module (SWAP domain)"/>
    <property type="match status" value="2"/>
</dbReference>
<feature type="domain" description="SURP motif" evidence="2">
    <location>
        <begin position="453"/>
        <end position="495"/>
    </location>
</feature>
<dbReference type="Pfam" id="PF01805">
    <property type="entry name" value="Surp"/>
    <property type="match status" value="1"/>
</dbReference>
<name>A0A6D2JAJ0_9BRAS</name>
<dbReference type="InterPro" id="IPR045146">
    <property type="entry name" value="SF3A1"/>
</dbReference>